<dbReference type="GO" id="GO:0032183">
    <property type="term" value="F:SUMO binding"/>
    <property type="evidence" value="ECO:0007669"/>
    <property type="project" value="InterPro"/>
</dbReference>
<dbReference type="GeneTree" id="ENSGT00390000002316"/>
<evidence type="ECO:0000256" key="1">
    <source>
        <dbReference type="SAM" id="MobiDB-lite"/>
    </source>
</evidence>
<dbReference type="Proteomes" id="UP000694406">
    <property type="component" value="Unplaced"/>
</dbReference>
<dbReference type="SUPFAM" id="SSF54001">
    <property type="entry name" value="Cysteine proteinases"/>
    <property type="match status" value="1"/>
</dbReference>
<dbReference type="InterPro" id="IPR033505">
    <property type="entry name" value="USPL1"/>
</dbReference>
<accession>A0A8C5SAJ5</accession>
<dbReference type="InterPro" id="IPR038765">
    <property type="entry name" value="Papain-like_cys_pep_sf"/>
</dbReference>
<sequence>MNLEPRLKSGVLNSSRPKTKREGEIFFFKIPQNNFRISGLKLPRTLSGRCPRKKKIQTAVIFQRAFFSLPFATTQHPPRAYARKRRRGSSRPGFFPSPSRPPSTRPAHMLGREGGAVRGQDSFFAGDGFKRTRRKLHQAPVGLNTLRTSSGKRSGGLTRRGFRGLNAWRPKKNCNSAEETPDGCCPVCKRMGLMRHIRKYHINFEESLFLCENPQCIYPLGSAPLSTIIIPSDAKGYSSQSTCGKRKLSGTNLLTSSIEPCLKLIRTDDLMDTEETFRSDLIPNCNANNLIRTQSGQSDFSEAKQPTFSDEAESINQKMGLGAQENSAEVLSVKTQLLSAPEVVPSVSQDLQQSKSSLQEPLWLQWRNAHAFCWLDCILSILVHLETLRILTGLSKNTSVIQSLLTKYNEAAVLVNTRQRDELSSELPLDVLSRAESHLNEIRNTIFLQLQPLLGCKFGEEESPVFAFPLLLRKDRPIQNLFLHSFSWKFECLQCGCHINKSCQQTMTTFTNIIPEWHPLNAVHVAPCNKCNHTSQRRKMVLEKISSVLMVHFVEGLPHNNLLAYSFQFQEYSYRVTAVVQYQKAKHFITWILASDGIWLECDDLKGSFSRRHDTFGVPSAEIHIVIWERKPPQMNNYLDLQIEDTMTSQSKTPVKYANDEIAEGVPLTCHKTVGMLNTHIEEIENIASNQKNNLLHGLDNLSDDDVVTLNLDSSGQLLEDRHIENKQIIKTGPLLLQELDQKDVCPLTPEGNIKKKSIVLGNTSAPMCEGQPSNASNLVTIPSVTLSNGKLNFSSEILLPQGTETAVTLVAVEKSSNCHPKNAQKKNSKTTLGNTVLGTSNVVEFSQEIKINSHISAPSPQSPAFHSSSTNGIKPSVASWVNGLLGKYSSFMPKSVVIPNKSKNCKKSVQKETNSSSLVRQAVHFCGFQTKSSQKNKVATLHSSGRTLPTSPLNAFSLASVPVKNLAPVRKSETVTKRSGSLDAFTEQDLLKNTHHENQNFVSVENTGSVIDKTHQLRLTLLQQLKAKKEKLASLDKLVKAKTRHKNTCKKTIKNQTQKQMEPLQTSVLHTQEMQTDVWDSKSVNSQSTDISQCSSSNYDDILSELLLSPTTTVGSLEFPQEEECRYLEMGDGNSDMPISTDHNTSLQTIDNDLNYFSPLKENGLEDHRNPSIKPPLKKFDFESSAKQDLLDDLFSCSLNSVITNTEDLHHFDESLLAW</sequence>
<dbReference type="Ensembl" id="ENSLLTT00000015527.1">
    <property type="protein sequence ID" value="ENSLLTP00000014939.1"/>
    <property type="gene ID" value="ENSLLTG00000011468.1"/>
</dbReference>
<evidence type="ECO:0000259" key="2">
    <source>
        <dbReference type="PROSITE" id="PS50235"/>
    </source>
</evidence>
<dbReference type="InterPro" id="IPR028890">
    <property type="entry name" value="Peptidase_C98"/>
</dbReference>
<dbReference type="GO" id="GO:0016926">
    <property type="term" value="P:protein desumoylation"/>
    <property type="evidence" value="ECO:0007669"/>
    <property type="project" value="TreeGrafter"/>
</dbReference>
<keyword evidence="4" id="KW-1185">Reference proteome</keyword>
<protein>
    <submittedName>
        <fullName evidence="3">Ubiquitin specific peptidase like 1</fullName>
    </submittedName>
</protein>
<dbReference type="GO" id="GO:0015030">
    <property type="term" value="C:Cajal body"/>
    <property type="evidence" value="ECO:0007669"/>
    <property type="project" value="TreeGrafter"/>
</dbReference>
<evidence type="ECO:0000313" key="3">
    <source>
        <dbReference type="Ensembl" id="ENSLLTP00000014939.1"/>
    </source>
</evidence>
<gene>
    <name evidence="3" type="primary">USPL1</name>
</gene>
<dbReference type="Pfam" id="PF15499">
    <property type="entry name" value="Peptidase_C98"/>
    <property type="match status" value="1"/>
</dbReference>
<name>A0A8C5SAJ5_LATLA</name>
<dbReference type="InterPro" id="IPR028889">
    <property type="entry name" value="USP"/>
</dbReference>
<dbReference type="GO" id="GO:0030576">
    <property type="term" value="P:Cajal body organization"/>
    <property type="evidence" value="ECO:0007669"/>
    <property type="project" value="InterPro"/>
</dbReference>
<organism evidence="3 4">
    <name type="scientific">Laticauda laticaudata</name>
    <name type="common">Blue-ringed sea krait</name>
    <name type="synonym">Blue-lipped sea krait</name>
    <dbReference type="NCBI Taxonomy" id="8630"/>
    <lineage>
        <taxon>Eukaryota</taxon>
        <taxon>Metazoa</taxon>
        <taxon>Chordata</taxon>
        <taxon>Craniata</taxon>
        <taxon>Vertebrata</taxon>
        <taxon>Euteleostomi</taxon>
        <taxon>Lepidosauria</taxon>
        <taxon>Squamata</taxon>
        <taxon>Bifurcata</taxon>
        <taxon>Unidentata</taxon>
        <taxon>Episquamata</taxon>
        <taxon>Toxicofera</taxon>
        <taxon>Serpentes</taxon>
        <taxon>Colubroidea</taxon>
        <taxon>Elapidae</taxon>
        <taxon>Laticaudinae</taxon>
        <taxon>Laticauda</taxon>
    </lineage>
</organism>
<proteinExistence type="predicted"/>
<dbReference type="PANTHER" id="PTHR15294">
    <property type="entry name" value="RETINOVIN-RELATED"/>
    <property type="match status" value="1"/>
</dbReference>
<dbReference type="InterPro" id="IPR029388">
    <property type="entry name" value="DUF4650"/>
</dbReference>
<dbReference type="Pfam" id="PF15509">
    <property type="entry name" value="DUF4650"/>
    <property type="match status" value="1"/>
</dbReference>
<feature type="region of interest" description="Disordered" evidence="1">
    <location>
        <begin position="77"/>
        <end position="119"/>
    </location>
</feature>
<feature type="domain" description="USP" evidence="2">
    <location>
        <begin position="364"/>
        <end position="631"/>
    </location>
</feature>
<reference evidence="3" key="1">
    <citation type="submission" date="2025-08" db="UniProtKB">
        <authorList>
            <consortium name="Ensembl"/>
        </authorList>
    </citation>
    <scope>IDENTIFICATION</scope>
</reference>
<evidence type="ECO:0000313" key="4">
    <source>
        <dbReference type="Proteomes" id="UP000694406"/>
    </source>
</evidence>
<dbReference type="AlphaFoldDB" id="A0A8C5SAJ5"/>
<dbReference type="PROSITE" id="PS50235">
    <property type="entry name" value="USP_3"/>
    <property type="match status" value="1"/>
</dbReference>
<dbReference type="PANTHER" id="PTHR15294:SF3">
    <property type="entry name" value="SUMO-SPECIFIC ISOPEPTIDASE USPL1"/>
    <property type="match status" value="1"/>
</dbReference>
<reference evidence="3" key="2">
    <citation type="submission" date="2025-09" db="UniProtKB">
        <authorList>
            <consortium name="Ensembl"/>
        </authorList>
    </citation>
    <scope>IDENTIFICATION</scope>
</reference>